<feature type="transmembrane region" description="Helical" evidence="1">
    <location>
        <begin position="152"/>
        <end position="171"/>
    </location>
</feature>
<evidence type="ECO:0000313" key="3">
    <source>
        <dbReference type="Proteomes" id="UP000678499"/>
    </source>
</evidence>
<gene>
    <name evidence="2" type="ORF">NMOB1V02_LOCUS8721</name>
</gene>
<protein>
    <submittedName>
        <fullName evidence="2">Uncharacterized protein</fullName>
    </submittedName>
</protein>
<feature type="transmembrane region" description="Helical" evidence="1">
    <location>
        <begin position="56"/>
        <end position="76"/>
    </location>
</feature>
<keyword evidence="3" id="KW-1185">Reference proteome</keyword>
<evidence type="ECO:0000313" key="2">
    <source>
        <dbReference type="EMBL" id="CAD7281067.1"/>
    </source>
</evidence>
<dbReference type="EMBL" id="OA884630">
    <property type="protein sequence ID" value="CAD7281067.1"/>
    <property type="molecule type" value="Genomic_DNA"/>
</dbReference>
<dbReference type="AlphaFoldDB" id="A0A7R9BT19"/>
<evidence type="ECO:0000256" key="1">
    <source>
        <dbReference type="SAM" id="Phobius"/>
    </source>
</evidence>
<dbReference type="Proteomes" id="UP000678499">
    <property type="component" value="Unassembled WGS sequence"/>
</dbReference>
<organism evidence="2">
    <name type="scientific">Notodromas monacha</name>
    <dbReference type="NCBI Taxonomy" id="399045"/>
    <lineage>
        <taxon>Eukaryota</taxon>
        <taxon>Metazoa</taxon>
        <taxon>Ecdysozoa</taxon>
        <taxon>Arthropoda</taxon>
        <taxon>Crustacea</taxon>
        <taxon>Oligostraca</taxon>
        <taxon>Ostracoda</taxon>
        <taxon>Podocopa</taxon>
        <taxon>Podocopida</taxon>
        <taxon>Cypridocopina</taxon>
        <taxon>Cypridoidea</taxon>
        <taxon>Cyprididae</taxon>
        <taxon>Notodromas</taxon>
    </lineage>
</organism>
<feature type="transmembrane region" description="Helical" evidence="1">
    <location>
        <begin position="121"/>
        <end position="140"/>
    </location>
</feature>
<proteinExistence type="predicted"/>
<feature type="transmembrane region" description="Helical" evidence="1">
    <location>
        <begin position="207"/>
        <end position="228"/>
    </location>
</feature>
<feature type="transmembrane region" description="Helical" evidence="1">
    <location>
        <begin position="88"/>
        <end position="109"/>
    </location>
</feature>
<keyword evidence="1" id="KW-1133">Transmembrane helix</keyword>
<name>A0A7R9BT19_9CRUS</name>
<reference evidence="2" key="1">
    <citation type="submission" date="2020-11" db="EMBL/GenBank/DDBJ databases">
        <authorList>
            <person name="Tran Van P."/>
        </authorList>
    </citation>
    <scope>NUCLEOTIDE SEQUENCE</scope>
</reference>
<keyword evidence="1" id="KW-0472">Membrane</keyword>
<sequence length="243" mass="25596">MIIFVLDPVYRNAVNWVPYPLPGWHVGVAARYTRARMLRSGCRVDATPHLCSRVKVPIVVTGILAAVYAGGVARGVSVCADTASLRLWGLFLVASYALSFAGNILKAFAEESVIAGDFRRLARITSLYACMVSWSLLLAHVSSHYGHTKTRVAALVSAAALPLASALLLWRRPAGPQLGADAATALLASLTAVMAGSEGNESLWRGAVFHAMAAIMFGTNSGTLFYLATVPANGALAQGFGCC</sequence>
<keyword evidence="1" id="KW-0812">Transmembrane</keyword>
<dbReference type="EMBL" id="CAJPEX010002593">
    <property type="protein sequence ID" value="CAG0921219.1"/>
    <property type="molecule type" value="Genomic_DNA"/>
</dbReference>
<accession>A0A7R9BT19</accession>